<feature type="compositionally biased region" description="Basic and acidic residues" evidence="2">
    <location>
        <begin position="252"/>
        <end position="262"/>
    </location>
</feature>
<feature type="compositionally biased region" description="Acidic residues" evidence="2">
    <location>
        <begin position="528"/>
        <end position="541"/>
    </location>
</feature>
<feature type="compositionally biased region" description="Basic and acidic residues" evidence="2">
    <location>
        <begin position="765"/>
        <end position="774"/>
    </location>
</feature>
<feature type="compositionally biased region" description="Low complexity" evidence="2">
    <location>
        <begin position="512"/>
        <end position="522"/>
    </location>
</feature>
<keyword evidence="1" id="KW-0175">Coiled coil</keyword>
<feature type="compositionally biased region" description="Acidic residues" evidence="2">
    <location>
        <begin position="458"/>
        <end position="467"/>
    </location>
</feature>
<dbReference type="AlphaFoldDB" id="A0A4P9YY90"/>
<feature type="compositionally biased region" description="Polar residues" evidence="2">
    <location>
        <begin position="268"/>
        <end position="286"/>
    </location>
</feature>
<feature type="compositionally biased region" description="Polar residues" evidence="2">
    <location>
        <begin position="116"/>
        <end position="133"/>
    </location>
</feature>
<feature type="compositionally biased region" description="Basic and acidic residues" evidence="2">
    <location>
        <begin position="332"/>
        <end position="342"/>
    </location>
</feature>
<feature type="compositionally biased region" description="Acidic residues" evidence="2">
    <location>
        <begin position="367"/>
        <end position="377"/>
    </location>
</feature>
<feature type="compositionally biased region" description="Acidic residues" evidence="2">
    <location>
        <begin position="482"/>
        <end position="511"/>
    </location>
</feature>
<feature type="region of interest" description="Disordered" evidence="2">
    <location>
        <begin position="447"/>
        <end position="549"/>
    </location>
</feature>
<feature type="region of interest" description="Disordered" evidence="2">
    <location>
        <begin position="1"/>
        <end position="25"/>
    </location>
</feature>
<feature type="compositionally biased region" description="Low complexity" evidence="2">
    <location>
        <begin position="145"/>
        <end position="160"/>
    </location>
</feature>
<evidence type="ECO:0000313" key="4">
    <source>
        <dbReference type="Proteomes" id="UP000278143"/>
    </source>
</evidence>
<name>A0A4P9YY90_9FUNG</name>
<feature type="region of interest" description="Disordered" evidence="2">
    <location>
        <begin position="329"/>
        <end position="377"/>
    </location>
</feature>
<feature type="region of interest" description="Disordered" evidence="2">
    <location>
        <begin position="62"/>
        <end position="160"/>
    </location>
</feature>
<reference evidence="4" key="1">
    <citation type="journal article" date="2018" name="Nat. Microbiol.">
        <title>Leveraging single-cell genomics to expand the fungal tree of life.</title>
        <authorList>
            <person name="Ahrendt S.R."/>
            <person name="Quandt C.A."/>
            <person name="Ciobanu D."/>
            <person name="Clum A."/>
            <person name="Salamov A."/>
            <person name="Andreopoulos B."/>
            <person name="Cheng J.F."/>
            <person name="Woyke T."/>
            <person name="Pelin A."/>
            <person name="Henrissat B."/>
            <person name="Reynolds N.K."/>
            <person name="Benny G.L."/>
            <person name="Smith M.E."/>
            <person name="James T.Y."/>
            <person name="Grigoriev I.V."/>
        </authorList>
    </citation>
    <scope>NUCLEOTIDE SEQUENCE [LARGE SCALE GENOMIC DNA]</scope>
    <source>
        <strain evidence="4">Benny S71-1</strain>
    </source>
</reference>
<feature type="compositionally biased region" description="Low complexity" evidence="2">
    <location>
        <begin position="1"/>
        <end position="15"/>
    </location>
</feature>
<evidence type="ECO:0000256" key="2">
    <source>
        <dbReference type="SAM" id="MobiDB-lite"/>
    </source>
</evidence>
<feature type="compositionally biased region" description="Acidic residues" evidence="2">
    <location>
        <begin position="348"/>
        <end position="357"/>
    </location>
</feature>
<feature type="region of interest" description="Disordered" evidence="2">
    <location>
        <begin position="252"/>
        <end position="286"/>
    </location>
</feature>
<accession>A0A4P9YY90</accession>
<sequence>MSSITAVSVSVTSVAKARPRSASGLFPVSMATDPHTVAVTALSPSTWQPAELVQPPQTETLMSSLSSMLSANTSPVLERPMPSQQARRKCRKKRRKKHGALDLLGGGGGGHGSAFRDNSQSDYSITSSTPASSDTEDRRSRPGTPTAMSTSSLMSPMLSPIMSPAMEPIRVDELEGMEALGLGHSSMNASSSSSAAATAGSTAMSAAHREAYKRRKDTAINYGRMSDASAGRPCSPLRLAHLLERVNSAEKAIERQPNEPSEHAASCETPSSERATSPTMSTTVDATSRDTMHLTKAMLTLSLTDAIGAPSPPLDSAISLCGAQANTNDTEEGGKKAGHMVDDASSCDGDDDDDGEEEHEHSPYAYGEDEEAEDPTEYDDNSIIEAELDDDVPELPSLMGAAHGGMHRTNPIGAILKSVKQHTYVHEWPMDDEERKRLEEEGLLDEVHGHCDNNNGDDNNEDGDDGGEDCRLVSKYDGAASIEDDPGEEGAKEEEEAGDVPPCVEEEDIEAEASASSPASHAVRQLDEGDVSTDDDDDDDGSDHAWAPSRGFAQVRAHYLARQNLMLERELGHARNTAHALREIIRSQEDRLRESDLLNRNLRERIRSLELSISRELADIQQKRHFGLSSYSRKRLMQSGGHARRSGTDATSTDSLLRRPREDSSSSSKPLTLSAFRLEDERDDNDDDDNGRAEKKPAPKLPRPSVSLWQVASPEPPATPDDTALDASPSIASPNLSLIEQDAQQIAAQGSQQPAVEPGTSTDEGMDHAPPDNASRRDLAAVWRDLRAEKSIIMPTEDEGYNSGHNKESCTTINSDPTTATTMTTTTTTIVEGDAGCTAALHALPE</sequence>
<keyword evidence="4" id="KW-1185">Reference proteome</keyword>
<dbReference type="Proteomes" id="UP000278143">
    <property type="component" value="Unassembled WGS sequence"/>
</dbReference>
<proteinExistence type="predicted"/>
<feature type="compositionally biased region" description="Polar residues" evidence="2">
    <location>
        <begin position="748"/>
        <end position="763"/>
    </location>
</feature>
<dbReference type="EMBL" id="KZ990178">
    <property type="protein sequence ID" value="RKP24522.1"/>
    <property type="molecule type" value="Genomic_DNA"/>
</dbReference>
<evidence type="ECO:0000256" key="1">
    <source>
        <dbReference type="SAM" id="Coils"/>
    </source>
</evidence>
<protein>
    <submittedName>
        <fullName evidence="3">Uncharacterized protein</fullName>
    </submittedName>
</protein>
<organism evidence="3 4">
    <name type="scientific">Syncephalis pseudoplumigaleata</name>
    <dbReference type="NCBI Taxonomy" id="1712513"/>
    <lineage>
        <taxon>Eukaryota</taxon>
        <taxon>Fungi</taxon>
        <taxon>Fungi incertae sedis</taxon>
        <taxon>Zoopagomycota</taxon>
        <taxon>Zoopagomycotina</taxon>
        <taxon>Zoopagomycetes</taxon>
        <taxon>Zoopagales</taxon>
        <taxon>Piptocephalidaceae</taxon>
        <taxon>Syncephalis</taxon>
    </lineage>
</organism>
<feature type="region of interest" description="Disordered" evidence="2">
    <location>
        <begin position="631"/>
        <end position="730"/>
    </location>
</feature>
<dbReference type="OrthoDB" id="10581687at2759"/>
<feature type="compositionally biased region" description="Basic residues" evidence="2">
    <location>
        <begin position="86"/>
        <end position="98"/>
    </location>
</feature>
<feature type="region of interest" description="Disordered" evidence="2">
    <location>
        <begin position="748"/>
        <end position="774"/>
    </location>
</feature>
<gene>
    <name evidence="3" type="ORF">SYNPS1DRAFT_29716</name>
</gene>
<feature type="region of interest" description="Disordered" evidence="2">
    <location>
        <begin position="797"/>
        <end position="821"/>
    </location>
</feature>
<evidence type="ECO:0000313" key="3">
    <source>
        <dbReference type="EMBL" id="RKP24522.1"/>
    </source>
</evidence>
<feature type="coiled-coil region" evidence="1">
    <location>
        <begin position="585"/>
        <end position="619"/>
    </location>
</feature>